<dbReference type="AlphaFoldDB" id="A0A6A4NN86"/>
<name>A0A6A4NN86_LUPAL</name>
<comment type="caution">
    <text evidence="1">The sequence shown here is derived from an EMBL/GenBank/DDBJ whole genome shotgun (WGS) entry which is preliminary data.</text>
</comment>
<evidence type="ECO:0000313" key="2">
    <source>
        <dbReference type="Proteomes" id="UP000447434"/>
    </source>
</evidence>
<accession>A0A6A4NN86</accession>
<dbReference type="Proteomes" id="UP000447434">
    <property type="component" value="Chromosome 22"/>
</dbReference>
<keyword evidence="2" id="KW-1185">Reference proteome</keyword>
<protein>
    <submittedName>
        <fullName evidence="1">Uncharacterized protein</fullName>
    </submittedName>
</protein>
<dbReference type="EMBL" id="WOCE01000022">
    <property type="protein sequence ID" value="KAE9588107.1"/>
    <property type="molecule type" value="Genomic_DNA"/>
</dbReference>
<proteinExistence type="predicted"/>
<gene>
    <name evidence="1" type="ORF">Lalb_Chr22g0351881</name>
</gene>
<organism evidence="1 2">
    <name type="scientific">Lupinus albus</name>
    <name type="common">White lupine</name>
    <name type="synonym">Lupinus termis</name>
    <dbReference type="NCBI Taxonomy" id="3870"/>
    <lineage>
        <taxon>Eukaryota</taxon>
        <taxon>Viridiplantae</taxon>
        <taxon>Streptophyta</taxon>
        <taxon>Embryophyta</taxon>
        <taxon>Tracheophyta</taxon>
        <taxon>Spermatophyta</taxon>
        <taxon>Magnoliopsida</taxon>
        <taxon>eudicotyledons</taxon>
        <taxon>Gunneridae</taxon>
        <taxon>Pentapetalae</taxon>
        <taxon>rosids</taxon>
        <taxon>fabids</taxon>
        <taxon>Fabales</taxon>
        <taxon>Fabaceae</taxon>
        <taxon>Papilionoideae</taxon>
        <taxon>50 kb inversion clade</taxon>
        <taxon>genistoids sensu lato</taxon>
        <taxon>core genistoids</taxon>
        <taxon>Genisteae</taxon>
        <taxon>Lupinus</taxon>
    </lineage>
</organism>
<reference evidence="2" key="1">
    <citation type="journal article" date="2020" name="Nat. Commun.">
        <title>Genome sequence of the cluster root forming white lupin.</title>
        <authorList>
            <person name="Hufnagel B."/>
            <person name="Marques A."/>
            <person name="Soriano A."/>
            <person name="Marques L."/>
            <person name="Divol F."/>
            <person name="Doumas P."/>
            <person name="Sallet E."/>
            <person name="Mancinotti D."/>
            <person name="Carrere S."/>
            <person name="Marande W."/>
            <person name="Arribat S."/>
            <person name="Keller J."/>
            <person name="Huneau C."/>
            <person name="Blein T."/>
            <person name="Aime D."/>
            <person name="Laguerre M."/>
            <person name="Taylor J."/>
            <person name="Schubert V."/>
            <person name="Nelson M."/>
            <person name="Geu-Flores F."/>
            <person name="Crespi M."/>
            <person name="Gallardo-Guerrero K."/>
            <person name="Delaux P.-M."/>
            <person name="Salse J."/>
            <person name="Berges H."/>
            <person name="Guyot R."/>
            <person name="Gouzy J."/>
            <person name="Peret B."/>
        </authorList>
    </citation>
    <scope>NUCLEOTIDE SEQUENCE [LARGE SCALE GENOMIC DNA]</scope>
    <source>
        <strain evidence="2">cv. Amiga</strain>
    </source>
</reference>
<sequence>MLLPARDVYSKVHKGSCSSNVRNCPKGKTMQKLLDEHGNQDDPSMLMYHMNHIL</sequence>
<evidence type="ECO:0000313" key="1">
    <source>
        <dbReference type="EMBL" id="KAE9588107.1"/>
    </source>
</evidence>